<evidence type="ECO:0000256" key="7">
    <source>
        <dbReference type="ARBA" id="ARBA00023235"/>
    </source>
</evidence>
<keyword evidence="9" id="KW-0378">Hydrolase</keyword>
<sequence length="1220" mass="139853">MEKILDPIYKNLCPTCRGDVFANSLWDFGVCGKCSDEPGNSINAVTLYHAFKEDLEDFTHFFGKATGDLNPWGAQLTWAKRLLNGENTVIVAPTGMGKTTLLIVYSVYVAKNYNKKVLFLAPTRALAKQIYTRIIEAVKNVCGTCINVLFYDSGLSKKRREEVLLKIKNNEYDILVLTNHFLIRHYDLLDPNHIGLIVIDDVDSLMRSSKNILRLMKLLGFREELIEKAKKRNSIIWKLMLSKSLNKEEDYRKYIEELIEIEAEIDELLRNSSRKQVVIASATGRMKGIYAKVMRDLLRIDVSGITIYGRNITDTYLLISDHVRDTDKILGFIETLGPGALIFISPRHPLKKNLIELVGLLRRKLEEKGYRVAEANPSTIKKFVRGEYDFLIGSSSYYGVSVRGIDAPETIKYVLFIGTPLFTVELGSFLASPNMLIRVSLMLSEVLGDQRFRGVASTIRKLVFPLNNGEIKLLSMLLKNKITINDLGKDSRIVKVYEQILDFYNDIRKSLEELLSKKKVVDMNTITFYHDNNKFYALIPDVMTYIQASGRCSRLYLGKMTHGLSLVVEYDFLSNLVNGLSLKMNMFSRGFGFKDINDIDLYEEKKLLEKTRKELKGLVLTYRNILVIVESPTKAKTIARFFGKPVRRKIGSISVYEIPFVKDSEVIHLNIVATRGHLFDLTTDPSIPNHGVLIENNRISPVYTSIKRCRVCGYQFTYGDRCPRCGSTSFTDSYEVVNVLRKLAQEADEVYIATDPDIEGEKIAYDVYLTIKGFVDRVWRIELHEITLNEFLNALENKRNINLKLVEAEIYRRVLDRVIGFSLSQELWRKYSKNWLGAGRVQTPVLGWIIDHYNKYVSNKCRKIIYITEREGLKFSICIDLKDRDLYEKMRSVEYVTLVLKNSRIETFNPPPPYTTDELLYDASRIGIPSTLTMKIAQELFESGLITYHRTSYHYVSSAGISVASKYLENKNLSKHFHPSHWGNKGAHEAIRPVHPLDREDLEKAVVEGIITPTIPLTWLHYRIYDLIFKRFISSQMNPYKALISEYDVVINNEIVKTLVLPIEVVEEGFNIVMRPKTYGFLKGHDRIDISIKDIKTMITSTKPLCSEGGLVKLMREHGLGRPSTYSKIISNIVRHGYVIRSKKRGFLIPTKTGIEVYDYLSNSFPELVSIDTTRDMEMRIDLIAKGEMRAADEISRVIDRIRRYKLPLSIREVVAEASA</sequence>
<protein>
    <recommendedName>
        <fullName evidence="9 10">Reverse gyrase</fullName>
        <ecNumber evidence="9">5.6.2.-</ecNumber>
    </recommendedName>
</protein>
<dbReference type="SMART" id="SM00436">
    <property type="entry name" value="TOP1Bc"/>
    <property type="match status" value="1"/>
</dbReference>
<dbReference type="GO" id="GO:0008094">
    <property type="term" value="F:ATP-dependent activity, acting on DNA"/>
    <property type="evidence" value="ECO:0007669"/>
    <property type="project" value="UniProtKB-UniRule"/>
</dbReference>
<dbReference type="PRINTS" id="PR00417">
    <property type="entry name" value="PRTPISMRASEI"/>
</dbReference>
<evidence type="ECO:0000256" key="10">
    <source>
        <dbReference type="RuleBase" id="RU004026"/>
    </source>
</evidence>
<keyword evidence="9 10" id="KW-0547">Nucleotide-binding</keyword>
<dbReference type="KEGG" id="smr:Smar_0967"/>
<comment type="domain">
    <text evidence="9">Introduction of positive supercoils requires the cooperation of both domains. The helicase-like domain probably does not directly unwind DNA, but more likely acts by driving ATP-dependent conformational changes within the whole enzyme. A beta hairpin in the 'latch' region of the N-terminal domain plays a regulatory role in the enzyme, repressing topoisomerase activity in the absence of ATP and preventing the enzyme from acting as an ATP-independent relaxing enzyme; it also helps to coordinate nucleotide hydrolysis by the ATPase domain with the supercoiling activity of the topoisomerase domain.</text>
</comment>
<keyword evidence="9 10" id="KW-0479">Metal-binding</keyword>
<comment type="subunit">
    <text evidence="9">Monomer.</text>
</comment>
<keyword evidence="2 9" id="KW-0963">Cytoplasm</keyword>
<keyword evidence="5 9" id="KW-0799">Topoisomerase</keyword>
<dbReference type="GO" id="GO:0006265">
    <property type="term" value="P:DNA topological change"/>
    <property type="evidence" value="ECO:0007669"/>
    <property type="project" value="UniProtKB-UniRule"/>
</dbReference>
<dbReference type="NCBIfam" id="TIGR01054">
    <property type="entry name" value="rgy"/>
    <property type="match status" value="1"/>
</dbReference>
<dbReference type="SMART" id="SM00493">
    <property type="entry name" value="TOPRIM"/>
    <property type="match status" value="1"/>
</dbReference>
<evidence type="ECO:0000259" key="12">
    <source>
        <dbReference type="PROSITE" id="PS51192"/>
    </source>
</evidence>
<feature type="domain" description="Topo IA-type catalytic" evidence="13">
    <location>
        <begin position="802"/>
        <end position="1206"/>
    </location>
</feature>
<keyword evidence="15" id="KW-1185">Reference proteome</keyword>
<dbReference type="CDD" id="cd00186">
    <property type="entry name" value="TOP1Ac"/>
    <property type="match status" value="1"/>
</dbReference>
<comment type="catalytic activity">
    <reaction evidence="9 10">
        <text>ATP + H2O = ADP + phosphate + H(+)</text>
        <dbReference type="Rhea" id="RHEA:13065"/>
        <dbReference type="ChEBI" id="CHEBI:15377"/>
        <dbReference type="ChEBI" id="CHEBI:15378"/>
        <dbReference type="ChEBI" id="CHEBI:30616"/>
        <dbReference type="ChEBI" id="CHEBI:43474"/>
        <dbReference type="ChEBI" id="CHEBI:456216"/>
    </reaction>
</comment>
<dbReference type="Gene3D" id="2.60.510.20">
    <property type="match status" value="1"/>
</dbReference>
<dbReference type="SMART" id="SM00382">
    <property type="entry name" value="AAA"/>
    <property type="match status" value="1"/>
</dbReference>
<organism evidence="14 15">
    <name type="scientific">Staphylothermus marinus (strain ATCC 43588 / DSM 3639 / JCM 9404 / F1)</name>
    <dbReference type="NCBI Taxonomy" id="399550"/>
    <lineage>
        <taxon>Archaea</taxon>
        <taxon>Thermoproteota</taxon>
        <taxon>Thermoprotei</taxon>
        <taxon>Desulfurococcales</taxon>
        <taxon>Desulfurococcaceae</taxon>
        <taxon>Staphylothermus</taxon>
    </lineage>
</organism>
<dbReference type="AlphaFoldDB" id="A3DN56"/>
<dbReference type="GO" id="GO:0006260">
    <property type="term" value="P:DNA replication"/>
    <property type="evidence" value="ECO:0007669"/>
    <property type="project" value="UniProtKB-UniRule"/>
</dbReference>
<dbReference type="GO" id="GO:0008270">
    <property type="term" value="F:zinc ion binding"/>
    <property type="evidence" value="ECO:0007669"/>
    <property type="project" value="UniProtKB-UniRule"/>
</dbReference>
<dbReference type="GO" id="GO:0003677">
    <property type="term" value="F:DNA binding"/>
    <property type="evidence" value="ECO:0007669"/>
    <property type="project" value="UniProtKB-UniRule"/>
</dbReference>
<dbReference type="STRING" id="399550.Smar_0967"/>
<reference evidence="15" key="1">
    <citation type="journal article" date="2009" name="BMC Genomics">
        <title>The complete genome sequence of Staphylothermus marinus reveals differences in sulfur metabolism among heterotrophic Crenarchaeota.</title>
        <authorList>
            <person name="Anderson I.J."/>
            <person name="Dharmarajan L."/>
            <person name="Rodriguez J."/>
            <person name="Hooper S."/>
            <person name="Porat I."/>
            <person name="Ulrich L.E."/>
            <person name="Elkins J.G."/>
            <person name="Mavromatis K."/>
            <person name="Sun H."/>
            <person name="Land M."/>
            <person name="Lapidus A."/>
            <person name="Lucas S."/>
            <person name="Barry K."/>
            <person name="Huber H."/>
            <person name="Zhulin I.B."/>
            <person name="Whitman W.B."/>
            <person name="Mukhopadhyay B."/>
            <person name="Woese C."/>
            <person name="Bristow J."/>
            <person name="Kyrpides N."/>
        </authorList>
    </citation>
    <scope>NUCLEOTIDE SEQUENCE [LARGE SCALE GENOMIC DNA]</scope>
    <source>
        <strain evidence="15">ATCC 43588 / DSM 3639 / JCM 9404 / F1</strain>
    </source>
</reference>
<evidence type="ECO:0000256" key="5">
    <source>
        <dbReference type="ARBA" id="ARBA00023029"/>
    </source>
</evidence>
<dbReference type="Proteomes" id="UP000000254">
    <property type="component" value="Chromosome"/>
</dbReference>
<keyword evidence="4 9" id="KW-0862">Zinc</keyword>
<evidence type="ECO:0000256" key="1">
    <source>
        <dbReference type="ARBA" id="ARBA00004496"/>
    </source>
</evidence>
<dbReference type="PROSITE" id="PS51192">
    <property type="entry name" value="HELICASE_ATP_BIND_1"/>
    <property type="match status" value="1"/>
</dbReference>
<dbReference type="PROSITE" id="PS50880">
    <property type="entry name" value="TOPRIM"/>
    <property type="match status" value="1"/>
</dbReference>
<dbReference type="Pfam" id="PF01751">
    <property type="entry name" value="Toprim"/>
    <property type="match status" value="1"/>
</dbReference>
<dbReference type="PANTHER" id="PTHR43505">
    <property type="entry name" value="REVERSE GYRASE"/>
    <property type="match status" value="1"/>
</dbReference>
<dbReference type="RefSeq" id="WP_011839257.1">
    <property type="nucleotide sequence ID" value="NC_009033.1"/>
</dbReference>
<keyword evidence="6 9" id="KW-0238">DNA-binding</keyword>
<comment type="cofactor">
    <cofactor evidence="9">
        <name>Zn(2+)</name>
        <dbReference type="ChEBI" id="CHEBI:29105"/>
    </cofactor>
    <text evidence="9">Binds 1 or 2 zinc ions per subunit.</text>
</comment>
<dbReference type="SMART" id="SM00487">
    <property type="entry name" value="DEXDc"/>
    <property type="match status" value="1"/>
</dbReference>
<evidence type="ECO:0000313" key="15">
    <source>
        <dbReference type="Proteomes" id="UP000000254"/>
    </source>
</evidence>
<evidence type="ECO:0000259" key="11">
    <source>
        <dbReference type="PROSITE" id="PS50880"/>
    </source>
</evidence>
<dbReference type="InterPro" id="IPR006171">
    <property type="entry name" value="TOPRIM_dom"/>
</dbReference>
<dbReference type="InterPro" id="IPR005736">
    <property type="entry name" value="Reverse_gyrase"/>
</dbReference>
<feature type="domain" description="Toprim" evidence="11">
    <location>
        <begin position="624"/>
        <end position="786"/>
    </location>
</feature>
<keyword evidence="9 10" id="KW-0067">ATP-binding</keyword>
<dbReference type="InterPro" id="IPR013826">
    <property type="entry name" value="Topo_IA_cen_sub3"/>
</dbReference>
<dbReference type="InterPro" id="IPR013824">
    <property type="entry name" value="Topo_IA_cen_sub1"/>
</dbReference>
<feature type="region of interest" description="Topoisomerase I" evidence="9">
    <location>
        <begin position="620"/>
        <end position="1220"/>
    </location>
</feature>
<evidence type="ECO:0000256" key="3">
    <source>
        <dbReference type="ARBA" id="ARBA00022771"/>
    </source>
</evidence>
<dbReference type="InterPro" id="IPR023405">
    <property type="entry name" value="Topo_IA_core_domain"/>
</dbReference>
<feature type="domain" description="Helicase ATP-binding" evidence="12">
    <location>
        <begin position="79"/>
        <end position="263"/>
    </location>
</feature>
<dbReference type="Pfam" id="PF00270">
    <property type="entry name" value="DEAD"/>
    <property type="match status" value="1"/>
</dbReference>
<dbReference type="GeneID" id="4907742"/>
<dbReference type="SUPFAM" id="SSF56712">
    <property type="entry name" value="Prokaryotic type I DNA topoisomerase"/>
    <property type="match status" value="1"/>
</dbReference>
<dbReference type="CDD" id="cd17924">
    <property type="entry name" value="DDXDc_reverse_gyrase"/>
    <property type="match status" value="1"/>
</dbReference>
<dbReference type="SUPFAM" id="SSF52540">
    <property type="entry name" value="P-loop containing nucleoside triphosphate hydrolases"/>
    <property type="match status" value="2"/>
</dbReference>
<dbReference type="OrthoDB" id="30963at2157"/>
<evidence type="ECO:0000313" key="14">
    <source>
        <dbReference type="EMBL" id="ABN70066.1"/>
    </source>
</evidence>
<dbReference type="InterPro" id="IPR003593">
    <property type="entry name" value="AAA+_ATPase"/>
</dbReference>
<evidence type="ECO:0000256" key="9">
    <source>
        <dbReference type="HAMAP-Rule" id="MF_01125"/>
    </source>
</evidence>
<evidence type="ECO:0000256" key="6">
    <source>
        <dbReference type="ARBA" id="ARBA00023125"/>
    </source>
</evidence>
<dbReference type="EMBL" id="CP000575">
    <property type="protein sequence ID" value="ABN70066.1"/>
    <property type="molecule type" value="Genomic_DNA"/>
</dbReference>
<comment type="function">
    <text evidence="10">Modifies the topological state of DNA by introducing positive supercoils in an ATP-dependent process, increasing the linking number in steps of +1. Binds to single-stranded DNA, transiently cleaves and then rejoins the ends, introducing a positive supercoil in the process. The scissile phosphodiester is attacked by the catalytic tyrosine of the enzyme, resulting in the formation of a DNA-(5'-phosphotyrosyl)-enzyme intermediate. Involved in rewinding DNA strands in regions of the chromosome that have opened up to allow replication, transcription, DNA repair and/or for DNA protection.</text>
</comment>
<dbReference type="InterPro" id="IPR014001">
    <property type="entry name" value="Helicase_ATP-bd"/>
</dbReference>
<evidence type="ECO:0000256" key="4">
    <source>
        <dbReference type="ARBA" id="ARBA00022833"/>
    </source>
</evidence>
<dbReference type="InterPro" id="IPR011545">
    <property type="entry name" value="DEAD/DEAH_box_helicase_dom"/>
</dbReference>
<dbReference type="GO" id="GO:0005737">
    <property type="term" value="C:cytoplasm"/>
    <property type="evidence" value="ECO:0007669"/>
    <property type="project" value="UniProtKB-SubCell"/>
</dbReference>
<dbReference type="SMART" id="SM00437">
    <property type="entry name" value="TOP1Ac"/>
    <property type="match status" value="1"/>
</dbReference>
<dbReference type="Gene3D" id="3.40.50.140">
    <property type="match status" value="1"/>
</dbReference>
<gene>
    <name evidence="9" type="primary">rgy</name>
    <name evidence="14" type="ordered locus">Smar_0967</name>
</gene>
<dbReference type="GO" id="GO:0160097">
    <property type="term" value="F:reverse gyrase activity"/>
    <property type="evidence" value="ECO:0007669"/>
    <property type="project" value="UniProtKB-UniRule"/>
</dbReference>
<accession>A3DN56</accession>
<dbReference type="GO" id="GO:0016887">
    <property type="term" value="F:ATP hydrolysis activity"/>
    <property type="evidence" value="ECO:0007669"/>
    <property type="project" value="RHEA"/>
</dbReference>
<dbReference type="HOGENOM" id="CLU_002886_0_0_2"/>
<dbReference type="EC" id="5.6.2.-" evidence="9"/>
<dbReference type="Gene3D" id="1.10.460.10">
    <property type="entry name" value="Topoisomerase I, domain 2"/>
    <property type="match status" value="1"/>
</dbReference>
<comment type="subcellular location">
    <subcellularLocation>
        <location evidence="1 9">Cytoplasm</location>
    </subcellularLocation>
</comment>
<comment type="function">
    <text evidence="9">Modifies the topological state of DNA by introducing positive supercoils in an ATP-dependent process, increasing the linking number in steps of +1. Binds to single-stranded DNA, transiently cleaves and then rejoins the ends, introducing a positive supercoil in the process. The scissile phosphodiester is attacked by the catalytic tyrosine of the enzyme, resulting in the formation of a DNA-(5'-phosphotyrosyl)-enzyme intermediate. Probably involved in rewinding DNA strands in regions of the chromosome that have opened up to allow replication, transcription, DNA repair and/or for DNA protection.</text>
</comment>
<evidence type="ECO:0000256" key="2">
    <source>
        <dbReference type="ARBA" id="ARBA00022490"/>
    </source>
</evidence>
<feature type="active site" description="O-(5'-phospho-DNA)-tyrosine intermediate" evidence="9">
    <location>
        <position position="948"/>
    </location>
</feature>
<keyword evidence="7 9" id="KW-0413">Isomerase</keyword>
<reference evidence="14 15" key="2">
    <citation type="journal article" date="2009" name="Stand. Genomic Sci.">
        <title>Complete genome sequence of Staphylothermus marinus Stetter and Fiala 1986 type strain F1.</title>
        <authorList>
            <person name="Anderson I.J."/>
            <person name="Sun H."/>
            <person name="Lapidus A."/>
            <person name="Copeland A."/>
            <person name="Glavina Del Rio T."/>
            <person name="Tice H."/>
            <person name="Dalin E."/>
            <person name="Lucas S."/>
            <person name="Barry K."/>
            <person name="Land M."/>
            <person name="Richardson P."/>
            <person name="Huber H."/>
            <person name="Kyrpides N.C."/>
        </authorList>
    </citation>
    <scope>NUCLEOTIDE SEQUENCE [LARGE SCALE GENOMIC DNA]</scope>
    <source>
        <strain evidence="15">ATCC 43588 / DSM 3639 / JCM 9404 / F1</strain>
    </source>
</reference>
<comment type="similarity">
    <text evidence="8 9">In the N-terminal section; belongs to the DEAD box helicase family. DDVD subfamily.</text>
</comment>
<dbReference type="eggNOG" id="arCOG01526">
    <property type="taxonomic scope" value="Archaea"/>
</dbReference>
<dbReference type="HAMAP" id="MF_01125">
    <property type="entry name" value="Reverse_gyrase"/>
    <property type="match status" value="1"/>
</dbReference>
<evidence type="ECO:0000256" key="8">
    <source>
        <dbReference type="ARBA" id="ARBA00043976"/>
    </source>
</evidence>
<comment type="miscellaneous">
    <text evidence="9">This enzyme is the only unique feature of hyperthermophilic bacteria/archaea known and seems to be essential for adaptation to life at high temperatures. It may play a role in stabilization of DNA at high temperatures.</text>
</comment>
<dbReference type="Gene3D" id="1.10.290.10">
    <property type="entry name" value="Topoisomerase I, domain 4"/>
    <property type="match status" value="1"/>
</dbReference>
<dbReference type="PROSITE" id="PS52039">
    <property type="entry name" value="TOPO_IA_2"/>
    <property type="match status" value="1"/>
</dbReference>
<dbReference type="InterPro" id="IPR003602">
    <property type="entry name" value="Topo_IA_DNA-bd_dom"/>
</dbReference>
<dbReference type="PROSITE" id="PS52037">
    <property type="entry name" value="ZF_RG_C"/>
    <property type="match status" value="1"/>
</dbReference>
<feature type="binding site" evidence="9">
    <location>
        <position position="75"/>
    </location>
    <ligand>
        <name>ATP</name>
        <dbReference type="ChEBI" id="CHEBI:30616"/>
    </ligand>
</feature>
<dbReference type="GO" id="GO:0005524">
    <property type="term" value="F:ATP binding"/>
    <property type="evidence" value="ECO:0007669"/>
    <property type="project" value="UniProtKB-UniRule"/>
</dbReference>
<dbReference type="InterPro" id="IPR003601">
    <property type="entry name" value="Topo_IA_2"/>
</dbReference>
<dbReference type="Pfam" id="PF01131">
    <property type="entry name" value="Topoisom_bac"/>
    <property type="match status" value="1"/>
</dbReference>
<name>A3DN56_STAMF</name>
<evidence type="ECO:0000259" key="13">
    <source>
        <dbReference type="PROSITE" id="PS52039"/>
    </source>
</evidence>
<keyword evidence="3 9" id="KW-0863">Zinc-finger</keyword>
<dbReference type="InterPro" id="IPR027417">
    <property type="entry name" value="P-loop_NTPase"/>
</dbReference>
<dbReference type="PANTHER" id="PTHR43505:SF1">
    <property type="entry name" value="REVERSE GYRASE"/>
    <property type="match status" value="1"/>
</dbReference>
<dbReference type="InterPro" id="IPR013497">
    <property type="entry name" value="Topo_IA_cen"/>
</dbReference>
<comment type="similarity">
    <text evidence="9">In the C-terminal section; belongs to the type IA topoisomerase family.</text>
</comment>
<dbReference type="Gene3D" id="3.40.50.300">
    <property type="entry name" value="P-loop containing nucleotide triphosphate hydrolases"/>
    <property type="match status" value="2"/>
</dbReference>
<proteinExistence type="inferred from homology"/>